<dbReference type="InterPro" id="IPR011250">
    <property type="entry name" value="OMP/PagP_B-barrel"/>
</dbReference>
<accession>A0ABW5EF82</accession>
<keyword evidence="3" id="KW-1185">Reference proteome</keyword>
<dbReference type="InterPro" id="IPR005618">
    <property type="entry name" value="OMPW"/>
</dbReference>
<dbReference type="PANTHER" id="PTHR36920">
    <property type="match status" value="1"/>
</dbReference>
<dbReference type="Gene3D" id="2.40.160.20">
    <property type="match status" value="1"/>
</dbReference>
<gene>
    <name evidence="2" type="ORF">ACFSKX_17490</name>
</gene>
<sequence>MRSKPLLTPLALAACVGLAAQPVFAGPSGFPQPAQEPRSAGVFVVRIGASYVDVDDDVFSTVQSFVADDPSTDPVEAVPVDVGVELNLDDDTTWYVSAAWMATDHWGVELYHSNHASLEADLYSDAFSGNTFIGDFSEGIGDFDTYTTSLYANWYPLDANCLIQPYVGIGGGYVDIEEDFTRPVFSDEFGDYGLLGLGSDFSWTAQVGVDFNFGRDSAWQINASAMYVDASPDLQLGFDTVTEVPGFGEAAVLPIRIRDEMDLDPWIFNLGVGYKFSF</sequence>
<protein>
    <submittedName>
        <fullName evidence="2">OmpW family protein</fullName>
    </submittedName>
</protein>
<dbReference type="RefSeq" id="WP_265723149.1">
    <property type="nucleotide sequence ID" value="NZ_JAPIVK010000038.1"/>
</dbReference>
<dbReference type="PROSITE" id="PS51257">
    <property type="entry name" value="PROKAR_LIPOPROTEIN"/>
    <property type="match status" value="1"/>
</dbReference>
<dbReference type="EMBL" id="JBHUJD010000032">
    <property type="protein sequence ID" value="MFD2312218.1"/>
    <property type="molecule type" value="Genomic_DNA"/>
</dbReference>
<organism evidence="2 3">
    <name type="scientific">Microbulbifer halophilus</name>
    <dbReference type="NCBI Taxonomy" id="453963"/>
    <lineage>
        <taxon>Bacteria</taxon>
        <taxon>Pseudomonadati</taxon>
        <taxon>Pseudomonadota</taxon>
        <taxon>Gammaproteobacteria</taxon>
        <taxon>Cellvibrionales</taxon>
        <taxon>Microbulbiferaceae</taxon>
        <taxon>Microbulbifer</taxon>
    </lineage>
</organism>
<dbReference type="PANTHER" id="PTHR36920:SF1">
    <property type="entry name" value="OUTER MEMBRANE PROTEIN W"/>
    <property type="match status" value="1"/>
</dbReference>
<keyword evidence="1" id="KW-0732">Signal</keyword>
<dbReference type="Proteomes" id="UP001597425">
    <property type="component" value="Unassembled WGS sequence"/>
</dbReference>
<feature type="signal peptide" evidence="1">
    <location>
        <begin position="1"/>
        <end position="25"/>
    </location>
</feature>
<proteinExistence type="predicted"/>
<dbReference type="SUPFAM" id="SSF56925">
    <property type="entry name" value="OMPA-like"/>
    <property type="match status" value="1"/>
</dbReference>
<feature type="chain" id="PRO_5045537022" evidence="1">
    <location>
        <begin position="26"/>
        <end position="278"/>
    </location>
</feature>
<name>A0ABW5EF82_9GAMM</name>
<evidence type="ECO:0000313" key="3">
    <source>
        <dbReference type="Proteomes" id="UP001597425"/>
    </source>
</evidence>
<comment type="caution">
    <text evidence="2">The sequence shown here is derived from an EMBL/GenBank/DDBJ whole genome shotgun (WGS) entry which is preliminary data.</text>
</comment>
<reference evidence="3" key="1">
    <citation type="journal article" date="2019" name="Int. J. Syst. Evol. Microbiol.">
        <title>The Global Catalogue of Microorganisms (GCM) 10K type strain sequencing project: providing services to taxonomists for standard genome sequencing and annotation.</title>
        <authorList>
            <consortium name="The Broad Institute Genomics Platform"/>
            <consortium name="The Broad Institute Genome Sequencing Center for Infectious Disease"/>
            <person name="Wu L."/>
            <person name="Ma J."/>
        </authorList>
    </citation>
    <scope>NUCLEOTIDE SEQUENCE [LARGE SCALE GENOMIC DNA]</scope>
    <source>
        <strain evidence="3">KCTC 12848</strain>
    </source>
</reference>
<dbReference type="Pfam" id="PF03922">
    <property type="entry name" value="OmpW"/>
    <property type="match status" value="1"/>
</dbReference>
<evidence type="ECO:0000313" key="2">
    <source>
        <dbReference type="EMBL" id="MFD2312218.1"/>
    </source>
</evidence>
<evidence type="ECO:0000256" key="1">
    <source>
        <dbReference type="SAM" id="SignalP"/>
    </source>
</evidence>